<evidence type="ECO:0000256" key="1">
    <source>
        <dbReference type="ARBA" id="ARBA00010523"/>
    </source>
</evidence>
<dbReference type="GO" id="GO:0004476">
    <property type="term" value="F:mannose-6-phosphate isomerase activity"/>
    <property type="evidence" value="ECO:0007669"/>
    <property type="project" value="InterPro"/>
</dbReference>
<dbReference type="AlphaFoldDB" id="A0A420ZDV8"/>
<dbReference type="CDD" id="cd05017">
    <property type="entry name" value="SIS_PGI_PMI_1"/>
    <property type="match status" value="1"/>
</dbReference>
<dbReference type="Proteomes" id="UP000281261">
    <property type="component" value="Unassembled WGS sequence"/>
</dbReference>
<dbReference type="GO" id="GO:0097367">
    <property type="term" value="F:carbohydrate derivative binding"/>
    <property type="evidence" value="ECO:0007669"/>
    <property type="project" value="InterPro"/>
</dbReference>
<dbReference type="InterPro" id="IPR046348">
    <property type="entry name" value="SIS_dom_sf"/>
</dbReference>
<comment type="similarity">
    <text evidence="1">Belongs to the PGI/PMI family.</text>
</comment>
<keyword evidence="2 4" id="KW-0413">Isomerase</keyword>
<feature type="domain" description="SIS" evidence="3">
    <location>
        <begin position="28"/>
        <end position="219"/>
    </location>
</feature>
<dbReference type="GO" id="GO:1901135">
    <property type="term" value="P:carbohydrate derivative metabolic process"/>
    <property type="evidence" value="ECO:0007669"/>
    <property type="project" value="InterPro"/>
</dbReference>
<organism evidence="4 5">
    <name type="scientific">candidate division Kazan bacterium</name>
    <dbReference type="NCBI Taxonomy" id="2202143"/>
    <lineage>
        <taxon>Bacteria</taxon>
        <taxon>Bacteria division Kazan-3B-28</taxon>
    </lineage>
</organism>
<protein>
    <submittedName>
        <fullName evidence="4">Bifunctional phosphoglucose/phosphomannose isomerase</fullName>
    </submittedName>
</protein>
<evidence type="ECO:0000259" key="3">
    <source>
        <dbReference type="PROSITE" id="PS51464"/>
    </source>
</evidence>
<sequence length="333" mass="37165">MKNPDPSNMYRMITNYPLQFGKGFDLVTKTTVKTPVEKIIVTGMGGSALAGDLVNCAFEKSIKSPLLINRNYHISHPLDEKTLVIAVSFSGNTEETLSAYRQAIKTGAQIVAVASGGKLLNMAMRDRVEFIKLIKESENFQPRMSSGYIFAILVGLAQKVGFLPLSAESQVREMADSLLGLNTEIQGKQLGESLFGTIPLIYASDKYWPIARIAKIKFNENSKIPAFWNVLPELNHNEMVGFSNVLGNYRIVMLRDPDDDPKINKRMLVTGDLLRKRPIGLKATVWDMLGQTKLEKMFSTLIVMDFASYYLALKMGIDPTPVKLVEDFKAMIE</sequence>
<accession>A0A420ZDV8</accession>
<dbReference type="CDD" id="cd05637">
    <property type="entry name" value="SIS_PGI_PMI_2"/>
    <property type="match status" value="1"/>
</dbReference>
<dbReference type="GO" id="GO:0004347">
    <property type="term" value="F:glucose-6-phosphate isomerase activity"/>
    <property type="evidence" value="ECO:0007669"/>
    <property type="project" value="InterPro"/>
</dbReference>
<evidence type="ECO:0000256" key="2">
    <source>
        <dbReference type="ARBA" id="ARBA00023235"/>
    </source>
</evidence>
<evidence type="ECO:0000313" key="4">
    <source>
        <dbReference type="EMBL" id="RLC37847.1"/>
    </source>
</evidence>
<proteinExistence type="inferred from homology"/>
<evidence type="ECO:0000313" key="5">
    <source>
        <dbReference type="Proteomes" id="UP000281261"/>
    </source>
</evidence>
<dbReference type="SUPFAM" id="SSF53697">
    <property type="entry name" value="SIS domain"/>
    <property type="match status" value="1"/>
</dbReference>
<dbReference type="Pfam" id="PF10432">
    <property type="entry name" value="bact-PGI_C"/>
    <property type="match status" value="1"/>
</dbReference>
<dbReference type="InterPro" id="IPR019490">
    <property type="entry name" value="Glu6P/Mann6P_isomerase_C"/>
</dbReference>
<dbReference type="EMBL" id="QMNG01000001">
    <property type="protein sequence ID" value="RLC37847.1"/>
    <property type="molecule type" value="Genomic_DNA"/>
</dbReference>
<dbReference type="Gene3D" id="3.40.50.10490">
    <property type="entry name" value="Glucose-6-phosphate isomerase like protein, domain 1"/>
    <property type="match status" value="2"/>
</dbReference>
<dbReference type="PROSITE" id="PS51464">
    <property type="entry name" value="SIS"/>
    <property type="match status" value="1"/>
</dbReference>
<gene>
    <name evidence="4" type="ORF">DRH29_00310</name>
</gene>
<dbReference type="InterPro" id="IPR001347">
    <property type="entry name" value="SIS_dom"/>
</dbReference>
<reference evidence="4 5" key="1">
    <citation type="submission" date="2018-06" db="EMBL/GenBank/DDBJ databases">
        <title>Extensive metabolic versatility and redundancy in microbially diverse, dynamic hydrothermal sediments.</title>
        <authorList>
            <person name="Dombrowski N."/>
            <person name="Teske A."/>
            <person name="Baker B.J."/>
        </authorList>
    </citation>
    <scope>NUCLEOTIDE SEQUENCE [LARGE SCALE GENOMIC DNA]</scope>
    <source>
        <strain evidence="4">B79_G16</strain>
    </source>
</reference>
<dbReference type="GO" id="GO:0005975">
    <property type="term" value="P:carbohydrate metabolic process"/>
    <property type="evidence" value="ECO:0007669"/>
    <property type="project" value="InterPro"/>
</dbReference>
<dbReference type="Pfam" id="PF01380">
    <property type="entry name" value="SIS"/>
    <property type="match status" value="1"/>
</dbReference>
<dbReference type="InterPro" id="IPR035484">
    <property type="entry name" value="SIS_PGI/PMI_1"/>
</dbReference>
<comment type="caution">
    <text evidence="4">The sequence shown here is derived from an EMBL/GenBank/DDBJ whole genome shotgun (WGS) entry which is preliminary data.</text>
</comment>
<name>A0A420ZDV8_UNCK3</name>
<dbReference type="NCBIfam" id="TIGR02128">
    <property type="entry name" value="G6PI_arch"/>
    <property type="match status" value="1"/>
</dbReference>